<protein>
    <recommendedName>
        <fullName evidence="2">DUF5916 domain-containing protein</fullName>
    </recommendedName>
</protein>
<feature type="region of interest" description="Disordered" evidence="1">
    <location>
        <begin position="222"/>
        <end position="241"/>
    </location>
</feature>
<feature type="domain" description="DUF5916" evidence="2">
    <location>
        <begin position="515"/>
        <end position="580"/>
    </location>
</feature>
<sequence>MLAVNAAAGGLLWPGVETGPGMQLAPTPRAVQSAAETDTDPGTVAVIPFTNISGDDADDWIGDGIAETVMADLESQALLTVIAREQVQSLLDGQGSEIDDLATLALGRKLGARWVVTGGYQRLGDQLRITARMVDAESGVVVQTLKADGALAQIFDLQDQIARELTTDVQLDTTLRSTPARIPAPGSSEPVAGGITLPRDNQAALAERASDAERVAPGEVGNFGVSPRATEAPPAPAPGTAVSAGILTGRVSVTAGRADEVPLIDGQLDDAIWQRATRITEFVQRNPIEGAPATEDTEVYVAYDDTHLYFGLYAHYSDPSMVRANRVDRDQANYRDDTISFYFDTFLDQQRAYVFTLNGYGVQGDSLMGSSGGGSGRGGGGSRGGRSSMMGGMSGGSTSAPRGDSSWDALFDSGGTLVEDGWTAEMAIPFKSLRYPSVGGGQAHRWGFQIARSIRGKDETAVWAPTSRDVSGFLPQMGLLEGLSGLSTSRNLEILPTVTAVQVGNLDTATGGFPREEQPEGGLNVKYGITPNLTLDATFNPDFSQIESDRPQIEVNQRFPLFFSELRPFFLEGQEIFSLSAPVNLVHTRTIVDPRYGGKVTGKVGDMTVGFLVANDEAPGKLDDVTDPAYGQTANVMIGRVRYDLYAESHIGIIATDREFSNAYSRVGGVDGNFRLSDATSVGFQAITSSNRDRDLLATSGQMFNVALNSQGRNLSYGVSGYTIDPEFDTAVGFIRRRDMKALTSQIGYRFWPESWLINWGPTASYGRNYDFNDVLEDENRNLGVNFSFAKSISLGAGVSRDMERFAGVNFDKTGYFARLSVSTLRQVSIFGFFNFGDQVYFSNTPFLGTGSRGSLSLNLNPFSRLQSRISATTSRLVDPLNDTEVFDIKIYRAQSTFQFTERFLLRNILEYNDYDHTVGANLLLTYRVNSGTVFYVGYDDHYQQGALIEDASGNAAYLGNSEFFPTDLLRTNR</sequence>
<reference evidence="3" key="1">
    <citation type="submission" date="2018-05" db="EMBL/GenBank/DDBJ databases">
        <authorList>
            <person name="Lanie J.A."/>
            <person name="Ng W.-L."/>
            <person name="Kazmierczak K.M."/>
            <person name="Andrzejewski T.M."/>
            <person name="Davidsen T.M."/>
            <person name="Wayne K.J."/>
            <person name="Tettelin H."/>
            <person name="Glass J.I."/>
            <person name="Rusch D."/>
            <person name="Podicherti R."/>
            <person name="Tsui H.-C.T."/>
            <person name="Winkler M.E."/>
        </authorList>
    </citation>
    <scope>NUCLEOTIDE SEQUENCE</scope>
</reference>
<dbReference type="EMBL" id="UINC01006106">
    <property type="protein sequence ID" value="SVA25526.1"/>
    <property type="molecule type" value="Genomic_DNA"/>
</dbReference>
<dbReference type="Gene3D" id="2.60.40.1190">
    <property type="match status" value="1"/>
</dbReference>
<proteinExistence type="predicted"/>
<accession>A0A381UBE5</accession>
<dbReference type="InterPro" id="IPR045670">
    <property type="entry name" value="DUF5916"/>
</dbReference>
<dbReference type="Gene3D" id="3.40.50.10610">
    <property type="entry name" value="ABC-type transport auxiliary lipoprotein component"/>
    <property type="match status" value="1"/>
</dbReference>
<gene>
    <name evidence="3" type="ORF">METZ01_LOCUS78380</name>
</gene>
<evidence type="ECO:0000259" key="2">
    <source>
        <dbReference type="Pfam" id="PF19313"/>
    </source>
</evidence>
<dbReference type="Pfam" id="PF19313">
    <property type="entry name" value="DUF5916"/>
    <property type="match status" value="1"/>
</dbReference>
<feature type="compositionally biased region" description="Gly residues" evidence="1">
    <location>
        <begin position="370"/>
        <end position="384"/>
    </location>
</feature>
<feature type="non-terminal residue" evidence="3">
    <location>
        <position position="974"/>
    </location>
</feature>
<dbReference type="AlphaFoldDB" id="A0A381UBE5"/>
<organism evidence="3">
    <name type="scientific">marine metagenome</name>
    <dbReference type="NCBI Taxonomy" id="408172"/>
    <lineage>
        <taxon>unclassified sequences</taxon>
        <taxon>metagenomes</taxon>
        <taxon>ecological metagenomes</taxon>
    </lineage>
</organism>
<name>A0A381UBE5_9ZZZZ</name>
<feature type="region of interest" description="Disordered" evidence="1">
    <location>
        <begin position="367"/>
        <end position="405"/>
    </location>
</feature>
<evidence type="ECO:0000256" key="1">
    <source>
        <dbReference type="SAM" id="MobiDB-lite"/>
    </source>
</evidence>
<dbReference type="CDD" id="cd09618">
    <property type="entry name" value="CBM9_like_2"/>
    <property type="match status" value="1"/>
</dbReference>
<evidence type="ECO:0000313" key="3">
    <source>
        <dbReference type="EMBL" id="SVA25526.1"/>
    </source>
</evidence>
<dbReference type="SUPFAM" id="SSF49344">
    <property type="entry name" value="CBD9-like"/>
    <property type="match status" value="1"/>
</dbReference>
<dbReference type="SUPFAM" id="SSF52964">
    <property type="entry name" value="TolB, N-terminal domain"/>
    <property type="match status" value="1"/>
</dbReference>